<proteinExistence type="predicted"/>
<dbReference type="Proteomes" id="UP000070119">
    <property type="component" value="Unassembled WGS sequence"/>
</dbReference>
<evidence type="ECO:0000313" key="3">
    <source>
        <dbReference type="Proteomes" id="UP000060630"/>
    </source>
</evidence>
<evidence type="ECO:0000313" key="2">
    <source>
        <dbReference type="EMBL" id="KWZ58668.1"/>
    </source>
</evidence>
<gene>
    <name evidence="2" type="ORF">WK57_16235</name>
    <name evidence="1" type="ORF">WL29_10940</name>
</gene>
<reference evidence="2 4" key="2">
    <citation type="submission" date="2015-11" db="EMBL/GenBank/DDBJ databases">
        <authorList>
            <person name="Sahl J."/>
            <person name="Wagner D."/>
            <person name="Keim P."/>
        </authorList>
    </citation>
    <scope>NUCLEOTIDE SEQUENCE [LARGE SCALE GENOMIC DNA]</scope>
    <source>
        <strain evidence="2 4">MSMB1157</strain>
    </source>
</reference>
<dbReference type="EMBL" id="LPHD01000003">
    <property type="protein sequence ID" value="KWA86275.1"/>
    <property type="molecule type" value="Genomic_DNA"/>
</dbReference>
<sequence length="60" mass="6709">MFETIRQEMSELVMLVRRTTEWDAAVAHGIVKLEEVSPAALAAHQAQTARIVALQEKYGI</sequence>
<dbReference type="Proteomes" id="UP000060630">
    <property type="component" value="Unassembled WGS sequence"/>
</dbReference>
<dbReference type="AlphaFoldDB" id="A0A105NV83"/>
<reference evidence="1 3" key="1">
    <citation type="submission" date="2015-11" db="EMBL/GenBank/DDBJ databases">
        <title>Expanding the genomic diversity of Burkholderia species for the development of highly accurate diagnostics.</title>
        <authorList>
            <person name="Sahl J."/>
            <person name="Keim P."/>
            <person name="Wagner D."/>
        </authorList>
    </citation>
    <scope>NUCLEOTIDE SEQUENCE [LARGE SCALE GENOMIC DNA]</scope>
    <source>
        <strain evidence="1 3">MSMB2087WGS</strain>
    </source>
</reference>
<name>A0A105NV83_9BURK</name>
<comment type="caution">
    <text evidence="1">The sequence shown here is derived from an EMBL/GenBank/DDBJ whole genome shotgun (WGS) entry which is preliminary data.</text>
</comment>
<accession>A0A105NV83</accession>
<dbReference type="RefSeq" id="WP_042585136.1">
    <property type="nucleotide sequence ID" value="NZ_LNJU01000002.1"/>
</dbReference>
<dbReference type="EMBL" id="LNJU01000002">
    <property type="protein sequence ID" value="KWZ58668.1"/>
    <property type="molecule type" value="Genomic_DNA"/>
</dbReference>
<evidence type="ECO:0000313" key="1">
    <source>
        <dbReference type="EMBL" id="KWA86275.1"/>
    </source>
</evidence>
<protein>
    <submittedName>
        <fullName evidence="1">Uncharacterized protein</fullName>
    </submittedName>
</protein>
<evidence type="ECO:0000313" key="4">
    <source>
        <dbReference type="Proteomes" id="UP000070119"/>
    </source>
</evidence>
<organism evidence="1 3">
    <name type="scientific">Burkholderia ubonensis</name>
    <dbReference type="NCBI Taxonomy" id="101571"/>
    <lineage>
        <taxon>Bacteria</taxon>
        <taxon>Pseudomonadati</taxon>
        <taxon>Pseudomonadota</taxon>
        <taxon>Betaproteobacteria</taxon>
        <taxon>Burkholderiales</taxon>
        <taxon>Burkholderiaceae</taxon>
        <taxon>Burkholderia</taxon>
        <taxon>Burkholderia cepacia complex</taxon>
    </lineage>
</organism>